<evidence type="ECO:0000256" key="1">
    <source>
        <dbReference type="SAM" id="MobiDB-lite"/>
    </source>
</evidence>
<evidence type="ECO:0008006" key="4">
    <source>
        <dbReference type="Google" id="ProtNLM"/>
    </source>
</evidence>
<proteinExistence type="predicted"/>
<comment type="caution">
    <text evidence="2">The sequence shown here is derived from an EMBL/GenBank/DDBJ whole genome shotgun (WGS) entry which is preliminary data.</text>
</comment>
<organism evidence="2 3">
    <name type="scientific">Cardiocondyla obscurior</name>
    <dbReference type="NCBI Taxonomy" id="286306"/>
    <lineage>
        <taxon>Eukaryota</taxon>
        <taxon>Metazoa</taxon>
        <taxon>Ecdysozoa</taxon>
        <taxon>Arthropoda</taxon>
        <taxon>Hexapoda</taxon>
        <taxon>Insecta</taxon>
        <taxon>Pterygota</taxon>
        <taxon>Neoptera</taxon>
        <taxon>Endopterygota</taxon>
        <taxon>Hymenoptera</taxon>
        <taxon>Apocrita</taxon>
        <taxon>Aculeata</taxon>
        <taxon>Formicoidea</taxon>
        <taxon>Formicidae</taxon>
        <taxon>Myrmicinae</taxon>
        <taxon>Cardiocondyla</taxon>
    </lineage>
</organism>
<sequence length="83" mass="9037">MTEKQCLTATRSRSAAKSIRGLSRASPSAAEPRRRRRGPSFPSVPHPGASAPRVGTLDARTQRDRPDPFALERTSVLEHETTG</sequence>
<feature type="region of interest" description="Disordered" evidence="1">
    <location>
        <begin position="1"/>
        <end position="83"/>
    </location>
</feature>
<dbReference type="AlphaFoldDB" id="A0AAW2EGV1"/>
<reference evidence="2 3" key="1">
    <citation type="submission" date="2023-03" db="EMBL/GenBank/DDBJ databases">
        <title>High recombination rates correlate with genetic variation in Cardiocondyla obscurior ants.</title>
        <authorList>
            <person name="Errbii M."/>
        </authorList>
    </citation>
    <scope>NUCLEOTIDE SEQUENCE [LARGE SCALE GENOMIC DNA]</scope>
    <source>
        <strain evidence="2">Alpha-2009</strain>
        <tissue evidence="2">Whole body</tissue>
    </source>
</reference>
<keyword evidence="3" id="KW-1185">Reference proteome</keyword>
<dbReference type="EMBL" id="JADYXP020000025">
    <property type="protein sequence ID" value="KAL0101002.1"/>
    <property type="molecule type" value="Genomic_DNA"/>
</dbReference>
<feature type="compositionally biased region" description="Polar residues" evidence="1">
    <location>
        <begin position="1"/>
        <end position="15"/>
    </location>
</feature>
<evidence type="ECO:0000313" key="2">
    <source>
        <dbReference type="EMBL" id="KAL0101002.1"/>
    </source>
</evidence>
<gene>
    <name evidence="2" type="ORF">PUN28_019423</name>
</gene>
<evidence type="ECO:0000313" key="3">
    <source>
        <dbReference type="Proteomes" id="UP001430953"/>
    </source>
</evidence>
<dbReference type="Proteomes" id="UP001430953">
    <property type="component" value="Unassembled WGS sequence"/>
</dbReference>
<protein>
    <recommendedName>
        <fullName evidence="4">Histone H3</fullName>
    </recommendedName>
</protein>
<name>A0AAW2EGV1_9HYME</name>
<accession>A0AAW2EGV1</accession>